<accession>A0A0A9EHC6</accession>
<dbReference type="EMBL" id="GBRH01198409">
    <property type="protein sequence ID" value="JAD99486.1"/>
    <property type="molecule type" value="Transcribed_RNA"/>
</dbReference>
<reference evidence="1" key="2">
    <citation type="journal article" date="2015" name="Data Brief">
        <title>Shoot transcriptome of the giant reed, Arundo donax.</title>
        <authorList>
            <person name="Barrero R.A."/>
            <person name="Guerrero F.D."/>
            <person name="Moolhuijzen P."/>
            <person name="Goolsby J.A."/>
            <person name="Tidwell J."/>
            <person name="Bellgard S.E."/>
            <person name="Bellgard M.I."/>
        </authorList>
    </citation>
    <scope>NUCLEOTIDE SEQUENCE</scope>
    <source>
        <tissue evidence="1">Shoot tissue taken approximately 20 cm above the soil surface</tissue>
    </source>
</reference>
<name>A0A0A9EHC6_ARUDO</name>
<organism evidence="1">
    <name type="scientific">Arundo donax</name>
    <name type="common">Giant reed</name>
    <name type="synonym">Donax arundinaceus</name>
    <dbReference type="NCBI Taxonomy" id="35708"/>
    <lineage>
        <taxon>Eukaryota</taxon>
        <taxon>Viridiplantae</taxon>
        <taxon>Streptophyta</taxon>
        <taxon>Embryophyta</taxon>
        <taxon>Tracheophyta</taxon>
        <taxon>Spermatophyta</taxon>
        <taxon>Magnoliopsida</taxon>
        <taxon>Liliopsida</taxon>
        <taxon>Poales</taxon>
        <taxon>Poaceae</taxon>
        <taxon>PACMAD clade</taxon>
        <taxon>Arundinoideae</taxon>
        <taxon>Arundineae</taxon>
        <taxon>Arundo</taxon>
    </lineage>
</organism>
<reference evidence="1" key="1">
    <citation type="submission" date="2014-09" db="EMBL/GenBank/DDBJ databases">
        <authorList>
            <person name="Magalhaes I.L.F."/>
            <person name="Oliveira U."/>
            <person name="Santos F.R."/>
            <person name="Vidigal T.H.D.A."/>
            <person name="Brescovit A.D."/>
            <person name="Santos A.J."/>
        </authorList>
    </citation>
    <scope>NUCLEOTIDE SEQUENCE</scope>
    <source>
        <tissue evidence="1">Shoot tissue taken approximately 20 cm above the soil surface</tissue>
    </source>
</reference>
<dbReference type="AlphaFoldDB" id="A0A0A9EHC6"/>
<protein>
    <submittedName>
        <fullName evidence="1">Uncharacterized protein</fullName>
    </submittedName>
</protein>
<proteinExistence type="predicted"/>
<evidence type="ECO:0000313" key="1">
    <source>
        <dbReference type="EMBL" id="JAD99486.1"/>
    </source>
</evidence>
<sequence length="78" mass="9332">MQIAVKCIRKSFSRIFKMVNTHKRKVQLYKGFSFLNTTELPFLHDLISSYTESHLPRLPKFPTARQSRTQGRFRIHEH</sequence>